<dbReference type="Pfam" id="PF03966">
    <property type="entry name" value="Trm112p"/>
    <property type="match status" value="1"/>
</dbReference>
<dbReference type="AlphaFoldDB" id="A0A0T5P0J0"/>
<protein>
    <recommendedName>
        <fullName evidence="1">UPF0434 protein XM53_02825</fullName>
    </recommendedName>
</protein>
<dbReference type="GO" id="GO:0005829">
    <property type="term" value="C:cytosol"/>
    <property type="evidence" value="ECO:0007669"/>
    <property type="project" value="TreeGrafter"/>
</dbReference>
<organism evidence="2 3">
    <name type="scientific">Roseovarius atlanticus</name>
    <dbReference type="NCBI Taxonomy" id="1641875"/>
    <lineage>
        <taxon>Bacteria</taxon>
        <taxon>Pseudomonadati</taxon>
        <taxon>Pseudomonadota</taxon>
        <taxon>Alphaproteobacteria</taxon>
        <taxon>Rhodobacterales</taxon>
        <taxon>Roseobacteraceae</taxon>
        <taxon>Roseovarius</taxon>
    </lineage>
</organism>
<name>A0A0T5P0J0_9RHOB</name>
<dbReference type="PANTHER" id="PTHR33505">
    <property type="entry name" value="ZGC:162634"/>
    <property type="match status" value="1"/>
</dbReference>
<comment type="similarity">
    <text evidence="1">Belongs to the UPF0434 family.</text>
</comment>
<dbReference type="InterPro" id="IPR005651">
    <property type="entry name" value="Trm112-like"/>
</dbReference>
<gene>
    <name evidence="2" type="ORF">XM53_02825</name>
</gene>
<dbReference type="PATRIC" id="fig|1641875.4.peg.1665"/>
<reference evidence="2 3" key="1">
    <citation type="submission" date="2015-04" db="EMBL/GenBank/DDBJ databases">
        <title>The draft genome sequence of Roseovarius sp.R12b.</title>
        <authorList>
            <person name="Li G."/>
            <person name="Lai Q."/>
            <person name="Shao Z."/>
            <person name="Yan P."/>
        </authorList>
    </citation>
    <scope>NUCLEOTIDE SEQUENCE [LARGE SCALE GENOMIC DNA]</scope>
    <source>
        <strain evidence="2 3">R12B</strain>
    </source>
</reference>
<dbReference type="STRING" id="1641875.XM53_02825"/>
<dbReference type="PANTHER" id="PTHR33505:SF4">
    <property type="entry name" value="PROTEIN PREY, MITOCHONDRIAL"/>
    <property type="match status" value="1"/>
</dbReference>
<accession>A0A0T5P0J0</accession>
<dbReference type="RefSeq" id="WP_057790022.1">
    <property type="nucleotide sequence ID" value="NZ_LAXJ01000002.1"/>
</dbReference>
<dbReference type="EMBL" id="LAXJ01000002">
    <property type="protein sequence ID" value="KRS14652.1"/>
    <property type="molecule type" value="Genomic_DNA"/>
</dbReference>
<dbReference type="HAMAP" id="MF_01187">
    <property type="entry name" value="UPF0434"/>
    <property type="match status" value="1"/>
</dbReference>
<evidence type="ECO:0000313" key="2">
    <source>
        <dbReference type="EMBL" id="KRS14652.1"/>
    </source>
</evidence>
<comment type="caution">
    <text evidence="2">The sequence shown here is derived from an EMBL/GenBank/DDBJ whole genome shotgun (WGS) entry which is preliminary data.</text>
</comment>
<sequence length="64" mass="7034">MSDADATAPEFDRHMLEALICPQTHSVLEYDADAHELISRNAGLAFPIRSGIPILLIDEARSLD</sequence>
<dbReference type="Gene3D" id="2.20.25.10">
    <property type="match status" value="1"/>
</dbReference>
<proteinExistence type="inferred from homology"/>
<dbReference type="SUPFAM" id="SSF158997">
    <property type="entry name" value="Trm112p-like"/>
    <property type="match status" value="1"/>
</dbReference>
<keyword evidence="3" id="KW-1185">Reference proteome</keyword>
<dbReference type="OrthoDB" id="9812205at2"/>
<evidence type="ECO:0000313" key="3">
    <source>
        <dbReference type="Proteomes" id="UP000051295"/>
    </source>
</evidence>
<evidence type="ECO:0000256" key="1">
    <source>
        <dbReference type="HAMAP-Rule" id="MF_01187"/>
    </source>
</evidence>
<dbReference type="Proteomes" id="UP000051295">
    <property type="component" value="Unassembled WGS sequence"/>
</dbReference>